<feature type="domain" description="N-acetyltransferase" evidence="1">
    <location>
        <begin position="2"/>
        <end position="162"/>
    </location>
</feature>
<keyword evidence="2" id="KW-0012">Acyltransferase</keyword>
<dbReference type="InterPro" id="IPR000182">
    <property type="entry name" value="GNAT_dom"/>
</dbReference>
<gene>
    <name evidence="2" type="primary">yycN</name>
    <name evidence="2" type="ORF">NCTC12998_05802</name>
</gene>
<dbReference type="Pfam" id="PF00583">
    <property type="entry name" value="Acetyltransf_1"/>
    <property type="match status" value="1"/>
</dbReference>
<evidence type="ECO:0000259" key="1">
    <source>
        <dbReference type="PROSITE" id="PS51186"/>
    </source>
</evidence>
<reference evidence="2 3" key="1">
    <citation type="submission" date="2019-03" db="EMBL/GenBank/DDBJ databases">
        <authorList>
            <consortium name="Pathogen Informatics"/>
        </authorList>
    </citation>
    <scope>NUCLEOTIDE SEQUENCE [LARGE SCALE GENOMIC DNA]</scope>
    <source>
        <strain evidence="2 3">NCTC12998</strain>
    </source>
</reference>
<dbReference type="InterPro" id="IPR016181">
    <property type="entry name" value="Acyl_CoA_acyltransferase"/>
</dbReference>
<sequence length="237" mass="26847">MIMLRPMGEEEYPAYLEYFIADYAREIAANYRLSAEDSLARAKREIAEDLPEGVNTPGQVLLCLFNQADHCDEHVGYLWYKPDTATQTVFIFDFYIFNACQGQGLGHAGATRFEREMREQGIEQIRLRVAGDNQRARPRLRVCRLLGDGNQYEQDRYPINARGGRQKSRIPTGRTAVKGEMNARASGFMFGPAARCSVRPGFWIAIRTPDPDFSFSALTPPALFRQQFLADDLCACT</sequence>
<dbReference type="CDD" id="cd04301">
    <property type="entry name" value="NAT_SF"/>
    <property type="match status" value="1"/>
</dbReference>
<dbReference type="EMBL" id="CAADJE010000027">
    <property type="protein sequence ID" value="VFS83753.1"/>
    <property type="molecule type" value="Genomic_DNA"/>
</dbReference>
<dbReference type="EC" id="2.3.1.-" evidence="2"/>
<proteinExistence type="predicted"/>
<accession>A0A485CGK2</accession>
<dbReference type="PROSITE" id="PS51186">
    <property type="entry name" value="GNAT"/>
    <property type="match status" value="1"/>
</dbReference>
<dbReference type="SUPFAM" id="SSF55729">
    <property type="entry name" value="Acyl-CoA N-acyltransferases (Nat)"/>
    <property type="match status" value="1"/>
</dbReference>
<name>A0A485CGK2_RAOPL</name>
<evidence type="ECO:0000313" key="2">
    <source>
        <dbReference type="EMBL" id="VFS83753.1"/>
    </source>
</evidence>
<dbReference type="Gene3D" id="3.40.630.30">
    <property type="match status" value="1"/>
</dbReference>
<keyword evidence="2" id="KW-0808">Transferase</keyword>
<dbReference type="GO" id="GO:0016747">
    <property type="term" value="F:acyltransferase activity, transferring groups other than amino-acyl groups"/>
    <property type="evidence" value="ECO:0007669"/>
    <property type="project" value="InterPro"/>
</dbReference>
<dbReference type="AlphaFoldDB" id="A0A485CGK2"/>
<dbReference type="Proteomes" id="UP000345637">
    <property type="component" value="Unassembled WGS sequence"/>
</dbReference>
<evidence type="ECO:0000313" key="3">
    <source>
        <dbReference type="Proteomes" id="UP000345637"/>
    </source>
</evidence>
<protein>
    <submittedName>
        <fullName evidence="2">Uncharacterized N-acetyltransferase YycN</fullName>
        <ecNumber evidence="2">2.3.1.-</ecNumber>
    </submittedName>
</protein>
<organism evidence="2 3">
    <name type="scientific">Raoultella planticola</name>
    <name type="common">Klebsiella planticola</name>
    <dbReference type="NCBI Taxonomy" id="575"/>
    <lineage>
        <taxon>Bacteria</taxon>
        <taxon>Pseudomonadati</taxon>
        <taxon>Pseudomonadota</taxon>
        <taxon>Gammaproteobacteria</taxon>
        <taxon>Enterobacterales</taxon>
        <taxon>Enterobacteriaceae</taxon>
        <taxon>Klebsiella/Raoultella group</taxon>
        <taxon>Raoultella</taxon>
    </lineage>
</organism>